<protein>
    <submittedName>
        <fullName evidence="4">Uncharacterized protein</fullName>
    </submittedName>
</protein>
<dbReference type="SUPFAM" id="SSF55608">
    <property type="entry name" value="Homing endonucleases"/>
    <property type="match status" value="2"/>
</dbReference>
<evidence type="ECO:0000313" key="4">
    <source>
        <dbReference type="EMBL" id="QHT79553.1"/>
    </source>
</evidence>
<feature type="domain" description="Homing endonuclease LAGLIDADG" evidence="2">
    <location>
        <begin position="173"/>
        <end position="241"/>
    </location>
</feature>
<dbReference type="InterPro" id="IPR027434">
    <property type="entry name" value="Homing_endonucl"/>
</dbReference>
<dbReference type="Gene3D" id="3.10.28.10">
    <property type="entry name" value="Homing endonucleases"/>
    <property type="match status" value="2"/>
</dbReference>
<accession>A0A6C0HHQ8</accession>
<dbReference type="EMBL" id="MN739950">
    <property type="protein sequence ID" value="QHT79553.1"/>
    <property type="molecule type" value="Genomic_DNA"/>
</dbReference>
<dbReference type="GO" id="GO:0003677">
    <property type="term" value="F:DNA binding"/>
    <property type="evidence" value="ECO:0007669"/>
    <property type="project" value="InterPro"/>
</dbReference>
<dbReference type="Pfam" id="PF07460">
    <property type="entry name" value="NUMOD3"/>
    <property type="match status" value="1"/>
</dbReference>
<sequence>MTSIEEDNIKQLQRFHTFPPSASYIAGVIDGDGCIFIRKIEEGYQSGITITQCRSNILQIIRYHFGGSITTSKNRNDRVENMMTRDGLYHKHNRRNQYNLMMRSNDYKLLLDYIRHSIIIKQPQLECLNEFYKLADIPNVVEQKEELYKKCKEYNENKILDKTNLPRMNINYILGITDAEGCFYINKNKITSFYISISQKNHPKVLEKIKEFLGFGNIENNIDYTISSKSDCLKFISLVKNGLIVKYNQAIAFEKYLLTDDKNIKMEMYKICNEEKHKIENFTETNCNEKGKEGYNETIRLKELKEKVCKEIIRKQVYKDKSEQMKGEGHHSFGKTKSAETRKKMSTSIRNAKNGVSDELILQARELFKQGKKNKEIEEELHLSKDVVGKIKNGTTVCRNEEKVLKESTTQEEKNIKRRKIHLAEMFIVIDKTLEGCKPNSILQHLDELRIKNNIKNDLTIDIVKNIRRLMSQCQLPFYKSEVVTELFERYEGLLLEKYGKNESTLNKLVK</sequence>
<dbReference type="Pfam" id="PF00961">
    <property type="entry name" value="LAGLIDADG_1"/>
    <property type="match status" value="1"/>
</dbReference>
<dbReference type="GO" id="GO:0004519">
    <property type="term" value="F:endonuclease activity"/>
    <property type="evidence" value="ECO:0007669"/>
    <property type="project" value="InterPro"/>
</dbReference>
<dbReference type="SUPFAM" id="SSF64496">
    <property type="entry name" value="DNA-binding domain of intron-encoded endonucleases"/>
    <property type="match status" value="1"/>
</dbReference>
<evidence type="ECO:0000259" key="3">
    <source>
        <dbReference type="Pfam" id="PF07460"/>
    </source>
</evidence>
<dbReference type="AlphaFoldDB" id="A0A6C0HHQ8"/>
<dbReference type="InterPro" id="IPR004860">
    <property type="entry name" value="LAGLIDADG_dom"/>
</dbReference>
<reference evidence="4" key="1">
    <citation type="journal article" date="2020" name="Nature">
        <title>Giant virus diversity and host interactions through global metagenomics.</title>
        <authorList>
            <person name="Schulz F."/>
            <person name="Roux S."/>
            <person name="Paez-Espino D."/>
            <person name="Jungbluth S."/>
            <person name="Walsh D.A."/>
            <person name="Denef V.J."/>
            <person name="McMahon K.D."/>
            <person name="Konstantinidis K.T."/>
            <person name="Eloe-Fadrosh E.A."/>
            <person name="Kyrpides N.C."/>
            <person name="Woyke T."/>
        </authorList>
    </citation>
    <scope>NUCLEOTIDE SEQUENCE</scope>
    <source>
        <strain evidence="4">GVMAG-M-3300023184-101</strain>
    </source>
</reference>
<proteinExistence type="predicted"/>
<feature type="region of interest" description="Disordered" evidence="1">
    <location>
        <begin position="321"/>
        <end position="341"/>
    </location>
</feature>
<organism evidence="4">
    <name type="scientific">viral metagenome</name>
    <dbReference type="NCBI Taxonomy" id="1070528"/>
    <lineage>
        <taxon>unclassified sequences</taxon>
        <taxon>metagenomes</taxon>
        <taxon>organismal metagenomes</taxon>
    </lineage>
</organism>
<dbReference type="InterPro" id="IPR003611">
    <property type="entry name" value="NUMOD3"/>
</dbReference>
<name>A0A6C0HHQ8_9ZZZZ</name>
<feature type="domain" description="Nuclease associated modular" evidence="3">
    <location>
        <begin position="323"/>
        <end position="346"/>
    </location>
</feature>
<evidence type="ECO:0000256" key="1">
    <source>
        <dbReference type="SAM" id="MobiDB-lite"/>
    </source>
</evidence>
<evidence type="ECO:0000259" key="2">
    <source>
        <dbReference type="Pfam" id="PF00961"/>
    </source>
</evidence>